<sequence>MLSHSLAEDLRSSLAQTAWTNLKEVFTAVHDASDLCPPLKTALSAVIPIMDLIDRVGDVNDKFVRIANNVKGFQGIFSQYASEQEISPAMRSRLDAVILELNSVKGAIDSKTERGRLKRTLEAAGDVDKVVIAFEKLNEVINRFQLNMGLHMEHGVESIAVSMALEKLGYVAAANIDAQSSEGCLDGTRVDLLANLQAWSRDPNSLRIFWLDGMAGTGKSAVAAFILPHAT</sequence>
<accession>A0A8H6YR80</accession>
<dbReference type="EMBL" id="JACAZI010000003">
    <property type="protein sequence ID" value="KAF7364763.1"/>
    <property type="molecule type" value="Genomic_DNA"/>
</dbReference>
<evidence type="ECO:0008006" key="3">
    <source>
        <dbReference type="Google" id="ProtNLM"/>
    </source>
</evidence>
<dbReference type="OrthoDB" id="3269932at2759"/>
<proteinExistence type="predicted"/>
<dbReference type="AlphaFoldDB" id="A0A8H6YR80"/>
<evidence type="ECO:0000313" key="2">
    <source>
        <dbReference type="Proteomes" id="UP000620124"/>
    </source>
</evidence>
<evidence type="ECO:0000313" key="1">
    <source>
        <dbReference type="EMBL" id="KAF7364763.1"/>
    </source>
</evidence>
<comment type="caution">
    <text evidence="1">The sequence shown here is derived from an EMBL/GenBank/DDBJ whole genome shotgun (WGS) entry which is preliminary data.</text>
</comment>
<gene>
    <name evidence="1" type="ORF">MVEN_00346200</name>
</gene>
<organism evidence="1 2">
    <name type="scientific">Mycena venus</name>
    <dbReference type="NCBI Taxonomy" id="2733690"/>
    <lineage>
        <taxon>Eukaryota</taxon>
        <taxon>Fungi</taxon>
        <taxon>Dikarya</taxon>
        <taxon>Basidiomycota</taxon>
        <taxon>Agaricomycotina</taxon>
        <taxon>Agaricomycetes</taxon>
        <taxon>Agaricomycetidae</taxon>
        <taxon>Agaricales</taxon>
        <taxon>Marasmiineae</taxon>
        <taxon>Mycenaceae</taxon>
        <taxon>Mycena</taxon>
    </lineage>
</organism>
<name>A0A8H6YR80_9AGAR</name>
<dbReference type="Proteomes" id="UP000620124">
    <property type="component" value="Unassembled WGS sequence"/>
</dbReference>
<protein>
    <recommendedName>
        <fullName evidence="3">NACHT-NTPase and P-loop NTPases N-terminal domain-containing protein</fullName>
    </recommendedName>
</protein>
<reference evidence="1" key="1">
    <citation type="submission" date="2020-05" db="EMBL/GenBank/DDBJ databases">
        <title>Mycena genomes resolve the evolution of fungal bioluminescence.</title>
        <authorList>
            <person name="Tsai I.J."/>
        </authorList>
    </citation>
    <scope>NUCLEOTIDE SEQUENCE</scope>
    <source>
        <strain evidence="1">CCC161011</strain>
    </source>
</reference>
<keyword evidence="2" id="KW-1185">Reference proteome</keyword>